<feature type="region of interest" description="Disordered" evidence="1">
    <location>
        <begin position="21"/>
        <end position="43"/>
    </location>
</feature>
<sequence>MATRIPSEGSYQEDLTRQWKEIAEHPVQSRPPNPSLPDPNDMQTGAFLQLFTNSVNTALHKQHCTCKGKSYDSKELFAKSNPGLFGPNGQCKVNHAKKPALSRPDVEVKLPPVASSKASEDIIKEATRGLKQQLKNHVGDTGSAQVSPRFCKPLGDSGVVEPKEELRLPHIMEIRDRNGNNWKIIQDASNKSRQKLKERRTGSEWKPVPAIYTQKLQLLNGIMNSPRGKDLELPNTMQGQGLDSNAIDTVTRLNTPLIQVRVPVVDDYSDDAFDGQGIHLPDLQPRCQPALTHTCTSEGTTPKDAPDEMTRKILLGRWAAEVRTGKMTYSEYLRKVSLMSMLQRSDTLNNKKDMLQSHSQEWSSDAREKRARTHSLEEMFAEEHSPKRLEIDGDRSQLNLRDNGHSRDQETERPDMTGVITPGNSVGVCSQPLPPELERLYTRSSSRVPTLDIGQSLNGYLPADFLDKERHKLRMQYPMYNFKREHERLHASSQFTSKSLPADLSFQDELERPMTHEPKEITLQSNILNTGQQKRKSKPRRLNSRLGYNAICITGGRIPTKADSAKEIEAFAELQRQFFEQQALNDVTPENGLPRLYNVPHQPPTTPVDATLASVSLPEFLAQMAEGAIVNRISEEALDRDVKVGDRPKKGVHGEPVNVVTIEAETSCLKPTSFKDSFTKESKAFGHTGSNADINNTKATYLESDNNVNDAADTFSLKSEPLEGKSEDSVDKEGCKNDEGVGIPYSKSTNTNNNIRNDLRASVKQLEIADVNGLESQMTTISSRSLERMMSRLPARLLKSRDRHVNARRSRAFDVASGVMKTKGAPLSTKHVVFVSPAFN</sequence>
<keyword evidence="3" id="KW-1185">Reference proteome</keyword>
<reference evidence="2" key="2">
    <citation type="submission" date="2021-01" db="UniProtKB">
        <authorList>
            <consortium name="EnsemblMetazoa"/>
        </authorList>
    </citation>
    <scope>IDENTIFICATION</scope>
</reference>
<dbReference type="InParanoid" id="A0A7M7GHK0"/>
<feature type="compositionally biased region" description="Basic and acidic residues" evidence="1">
    <location>
        <begin position="720"/>
        <end position="739"/>
    </location>
</feature>
<dbReference type="OMA" id="WAGACKT"/>
<proteinExistence type="predicted"/>
<organism evidence="2 3">
    <name type="scientific">Strongylocentrotus purpuratus</name>
    <name type="common">Purple sea urchin</name>
    <dbReference type="NCBI Taxonomy" id="7668"/>
    <lineage>
        <taxon>Eukaryota</taxon>
        <taxon>Metazoa</taxon>
        <taxon>Echinodermata</taxon>
        <taxon>Eleutherozoa</taxon>
        <taxon>Echinozoa</taxon>
        <taxon>Echinoidea</taxon>
        <taxon>Euechinoidea</taxon>
        <taxon>Echinacea</taxon>
        <taxon>Camarodonta</taxon>
        <taxon>Echinidea</taxon>
        <taxon>Strongylocentrotidae</taxon>
        <taxon>Strongylocentrotus</taxon>
    </lineage>
</organism>
<feature type="region of interest" description="Disordered" evidence="1">
    <location>
        <begin position="354"/>
        <end position="431"/>
    </location>
</feature>
<dbReference type="Proteomes" id="UP000007110">
    <property type="component" value="Unassembled WGS sequence"/>
</dbReference>
<dbReference type="OrthoDB" id="10336910at2759"/>
<feature type="compositionally biased region" description="Basic and acidic residues" evidence="1">
    <location>
        <begin position="402"/>
        <end position="415"/>
    </location>
</feature>
<dbReference type="AlphaFoldDB" id="A0A7M7GHK0"/>
<dbReference type="KEGG" id="spu:100893637"/>
<evidence type="ECO:0000313" key="3">
    <source>
        <dbReference type="Proteomes" id="UP000007110"/>
    </source>
</evidence>
<name>A0A7M7GHK0_STRPU</name>
<reference evidence="3" key="1">
    <citation type="submission" date="2015-02" db="EMBL/GenBank/DDBJ databases">
        <title>Genome sequencing for Strongylocentrotus purpuratus.</title>
        <authorList>
            <person name="Murali S."/>
            <person name="Liu Y."/>
            <person name="Vee V."/>
            <person name="English A."/>
            <person name="Wang M."/>
            <person name="Skinner E."/>
            <person name="Han Y."/>
            <person name="Muzny D.M."/>
            <person name="Worley K.C."/>
            <person name="Gibbs R.A."/>
        </authorList>
    </citation>
    <scope>NUCLEOTIDE SEQUENCE</scope>
</reference>
<dbReference type="GeneID" id="100893637"/>
<feature type="region of interest" description="Disordered" evidence="1">
    <location>
        <begin position="713"/>
        <end position="749"/>
    </location>
</feature>
<evidence type="ECO:0000256" key="1">
    <source>
        <dbReference type="SAM" id="MobiDB-lite"/>
    </source>
</evidence>
<dbReference type="RefSeq" id="XP_003729616.1">
    <property type="nucleotide sequence ID" value="XM_003729568.3"/>
</dbReference>
<dbReference type="EnsemblMetazoa" id="XM_003729568">
    <property type="protein sequence ID" value="XP_003729616"/>
    <property type="gene ID" value="LOC100893637"/>
</dbReference>
<protein>
    <submittedName>
        <fullName evidence="2">Uncharacterized protein</fullName>
    </submittedName>
</protein>
<evidence type="ECO:0000313" key="2">
    <source>
        <dbReference type="EnsemblMetazoa" id="XP_003729616"/>
    </source>
</evidence>
<accession>A0A7M7GHK0</accession>
<feature type="compositionally biased region" description="Basic and acidic residues" evidence="1">
    <location>
        <begin position="364"/>
        <end position="395"/>
    </location>
</feature>